<proteinExistence type="predicted"/>
<dbReference type="AlphaFoldDB" id="A0A3D9RP38"/>
<dbReference type="EMBL" id="QTTN01000019">
    <property type="protein sequence ID" value="REE81228.1"/>
    <property type="molecule type" value="Genomic_DNA"/>
</dbReference>
<keyword evidence="3" id="KW-1185">Reference proteome</keyword>
<dbReference type="PROSITE" id="PS51819">
    <property type="entry name" value="VOC"/>
    <property type="match status" value="1"/>
</dbReference>
<organism evidence="2 3">
    <name type="scientific">Paenibacillus taihuensis</name>
    <dbReference type="NCBI Taxonomy" id="1156355"/>
    <lineage>
        <taxon>Bacteria</taxon>
        <taxon>Bacillati</taxon>
        <taxon>Bacillota</taxon>
        <taxon>Bacilli</taxon>
        <taxon>Bacillales</taxon>
        <taxon>Paenibacillaceae</taxon>
        <taxon>Paenibacillus</taxon>
    </lineage>
</organism>
<dbReference type="Gene3D" id="3.10.180.10">
    <property type="entry name" value="2,3-Dihydroxybiphenyl 1,2-Dioxygenase, domain 1"/>
    <property type="match status" value="2"/>
</dbReference>
<comment type="caution">
    <text evidence="2">The sequence shown here is derived from an EMBL/GenBank/DDBJ whole genome shotgun (WGS) entry which is preliminary data.</text>
</comment>
<dbReference type="OrthoDB" id="2354281at2"/>
<protein>
    <recommendedName>
        <fullName evidence="1">VOC domain-containing protein</fullName>
    </recommendedName>
</protein>
<accession>A0A3D9RP38</accession>
<evidence type="ECO:0000313" key="2">
    <source>
        <dbReference type="EMBL" id="REE81228.1"/>
    </source>
</evidence>
<dbReference type="SUPFAM" id="SSF54593">
    <property type="entry name" value="Glyoxalase/Bleomycin resistance protein/Dihydroxybiphenyl dioxygenase"/>
    <property type="match status" value="2"/>
</dbReference>
<dbReference type="CDD" id="cd06587">
    <property type="entry name" value="VOC"/>
    <property type="match status" value="2"/>
</dbReference>
<dbReference type="Proteomes" id="UP000256304">
    <property type="component" value="Unassembled WGS sequence"/>
</dbReference>
<dbReference type="RefSeq" id="WP_116190164.1">
    <property type="nucleotide sequence ID" value="NZ_QTTN01000019.1"/>
</dbReference>
<sequence>MKTEHSQVRAQMQDQAKVHPILPYMPTIFFPVRDLKQSIEWYTRLFEVSVEPKQDGGGIYYFTFEGTDIILDSNIWGFPPTIMFDASDIDEAYSFCQRSQLPITSDLFRYEHVAFFNVQGNMLCQHVRQPKDKDRQMHPLLTRIVRVIAHANDRKETEDWYSHFLELPAKPDSKFAGLTSFRMKRGADLLIDTNELAQTEKVHYDRLQLDLRVNPIVVIETPDIASALEFVRSKGAEASEGIVNRLGQQVFTFYDPDGNGLMVVQR</sequence>
<dbReference type="InterPro" id="IPR037523">
    <property type="entry name" value="VOC_core"/>
</dbReference>
<evidence type="ECO:0000313" key="3">
    <source>
        <dbReference type="Proteomes" id="UP000256304"/>
    </source>
</evidence>
<feature type="domain" description="VOC" evidence="1">
    <location>
        <begin position="143"/>
        <end position="266"/>
    </location>
</feature>
<name>A0A3D9RP38_9BACL</name>
<dbReference type="InterPro" id="IPR029068">
    <property type="entry name" value="Glyas_Bleomycin-R_OHBP_Dase"/>
</dbReference>
<gene>
    <name evidence="2" type="ORF">A8990_11962</name>
</gene>
<reference evidence="2 3" key="1">
    <citation type="submission" date="2018-08" db="EMBL/GenBank/DDBJ databases">
        <title>Genomic Encyclopedia of Type Strains, Phase III (KMG-III): the genomes of soil and plant-associated and newly described type strains.</title>
        <authorList>
            <person name="Whitman W."/>
        </authorList>
    </citation>
    <scope>NUCLEOTIDE SEQUENCE [LARGE SCALE GENOMIC DNA]</scope>
    <source>
        <strain evidence="2 3">CGMCC 1.10966</strain>
    </source>
</reference>
<evidence type="ECO:0000259" key="1">
    <source>
        <dbReference type="PROSITE" id="PS51819"/>
    </source>
</evidence>